<reference evidence="2" key="1">
    <citation type="submission" date="2024-06" db="EMBL/GenBank/DDBJ databases">
        <authorList>
            <person name="Ryan C."/>
        </authorList>
    </citation>
    <scope>NUCLEOTIDE SEQUENCE [LARGE SCALE GENOMIC DNA]</scope>
</reference>
<dbReference type="PANTHER" id="PTHR47475:SF2">
    <property type="entry name" value="CHROMOSOME TRANSMISSION FIDELITY PROTEIN 8"/>
    <property type="match status" value="1"/>
</dbReference>
<accession>A0ABC9FRA2</accession>
<dbReference type="EMBL" id="OZ075117">
    <property type="protein sequence ID" value="CAL5080753.1"/>
    <property type="molecule type" value="Genomic_DNA"/>
</dbReference>
<sequence>MEIRVRCGCGEPSCPEWAVVELQGVVQPQASLAGDIRGLHIGRLCSAPSPSSASKGGYTFTVGYHELAGTKVALKKPLLVLRKKKKVSGGDGGAGDQESPAAAAAAEVEQELEVIGIIRHKILFKDRPKALISKPVTKEKKAVQPAAN</sequence>
<evidence type="ECO:0008006" key="3">
    <source>
        <dbReference type="Google" id="ProtNLM"/>
    </source>
</evidence>
<dbReference type="Proteomes" id="UP001497457">
    <property type="component" value="Chromosome 7b"/>
</dbReference>
<evidence type="ECO:0000313" key="1">
    <source>
        <dbReference type="EMBL" id="CAL5080753.1"/>
    </source>
</evidence>
<proteinExistence type="predicted"/>
<dbReference type="Pfam" id="PF09696">
    <property type="entry name" value="Ctf8"/>
    <property type="match status" value="1"/>
</dbReference>
<protein>
    <recommendedName>
        <fullName evidence="3">Chromosome transmission fidelity protein 8</fullName>
    </recommendedName>
</protein>
<keyword evidence="2" id="KW-1185">Reference proteome</keyword>
<dbReference type="PANTHER" id="PTHR47475">
    <property type="entry name" value="CHROMOSOME TRANSMISSION FIDELITY PROTEIN 8"/>
    <property type="match status" value="1"/>
</dbReference>
<dbReference type="InterPro" id="IPR018607">
    <property type="entry name" value="Ctf8"/>
</dbReference>
<dbReference type="AlphaFoldDB" id="A0ABC9FRA2"/>
<reference evidence="1 2" key="2">
    <citation type="submission" date="2024-10" db="EMBL/GenBank/DDBJ databases">
        <authorList>
            <person name="Ryan C."/>
        </authorList>
    </citation>
    <scope>NUCLEOTIDE SEQUENCE [LARGE SCALE GENOMIC DNA]</scope>
</reference>
<name>A0ABC9FRA2_9POAL</name>
<organism evidence="1 2">
    <name type="scientific">Urochloa decumbens</name>
    <dbReference type="NCBI Taxonomy" id="240449"/>
    <lineage>
        <taxon>Eukaryota</taxon>
        <taxon>Viridiplantae</taxon>
        <taxon>Streptophyta</taxon>
        <taxon>Embryophyta</taxon>
        <taxon>Tracheophyta</taxon>
        <taxon>Spermatophyta</taxon>
        <taxon>Magnoliopsida</taxon>
        <taxon>Liliopsida</taxon>
        <taxon>Poales</taxon>
        <taxon>Poaceae</taxon>
        <taxon>PACMAD clade</taxon>
        <taxon>Panicoideae</taxon>
        <taxon>Panicodae</taxon>
        <taxon>Paniceae</taxon>
        <taxon>Melinidinae</taxon>
        <taxon>Urochloa</taxon>
    </lineage>
</organism>
<evidence type="ECO:0000313" key="2">
    <source>
        <dbReference type="Proteomes" id="UP001497457"/>
    </source>
</evidence>
<gene>
    <name evidence="1" type="ORF">URODEC1_LOCUS108251</name>
</gene>